<keyword evidence="2" id="KW-1133">Transmembrane helix</keyword>
<dbReference type="PATRIC" id="fig|1415166.3.peg.4718"/>
<dbReference type="EMBL" id="CP006850">
    <property type="protein sequence ID" value="AHH19375.1"/>
    <property type="molecule type" value="Genomic_DNA"/>
</dbReference>
<protein>
    <submittedName>
        <fullName evidence="3">Uncharacterized protein</fullName>
    </submittedName>
</protein>
<dbReference type="AlphaFoldDB" id="W5TJ93"/>
<evidence type="ECO:0000256" key="2">
    <source>
        <dbReference type="SAM" id="Phobius"/>
    </source>
</evidence>
<feature type="region of interest" description="Disordered" evidence="1">
    <location>
        <begin position="1"/>
        <end position="21"/>
    </location>
</feature>
<dbReference type="OrthoDB" id="4556072at2"/>
<keyword evidence="4" id="KW-1185">Reference proteome</keyword>
<dbReference type="Proteomes" id="UP000019150">
    <property type="component" value="Chromosome"/>
</dbReference>
<dbReference type="HOGENOM" id="CLU_1684754_0_0_11"/>
<organism evidence="3 4">
    <name type="scientific">Nocardia nova SH22a</name>
    <dbReference type="NCBI Taxonomy" id="1415166"/>
    <lineage>
        <taxon>Bacteria</taxon>
        <taxon>Bacillati</taxon>
        <taxon>Actinomycetota</taxon>
        <taxon>Actinomycetes</taxon>
        <taxon>Mycobacteriales</taxon>
        <taxon>Nocardiaceae</taxon>
        <taxon>Nocardia</taxon>
    </lineage>
</organism>
<dbReference type="KEGG" id="nno:NONO_c45910"/>
<sequence>MSEDGRQRGGAAGGSKSRSRRTRIGAALAGAVGVVFVVGAATAAATPSVALRGGSTVTAHVTGESAGQVCRITAPGIDMPWRPVGVDGSVELDTGPVESGRHNAHVVCEDPRTGPASQHVVGKSEDVFTGHWAPAFEFLHHHRMEFLTPHEHAARG</sequence>
<dbReference type="STRING" id="1415166.NONO_c45910"/>
<evidence type="ECO:0000256" key="1">
    <source>
        <dbReference type="SAM" id="MobiDB-lite"/>
    </source>
</evidence>
<name>W5TJ93_9NOCA</name>
<gene>
    <name evidence="3" type="ORF">NONO_c45910</name>
</gene>
<keyword evidence="2" id="KW-0812">Transmembrane</keyword>
<keyword evidence="2" id="KW-0472">Membrane</keyword>
<proteinExistence type="predicted"/>
<dbReference type="RefSeq" id="WP_148306929.1">
    <property type="nucleotide sequence ID" value="NZ_CP006850.1"/>
</dbReference>
<dbReference type="eggNOG" id="ENOG5031EGN">
    <property type="taxonomic scope" value="Bacteria"/>
</dbReference>
<feature type="transmembrane region" description="Helical" evidence="2">
    <location>
        <begin position="24"/>
        <end position="45"/>
    </location>
</feature>
<reference evidence="3 4" key="1">
    <citation type="journal article" date="2014" name="Appl. Environ. Microbiol.">
        <title>Insights into the Microbial Degradation of Rubber and Gutta-Percha by Analysis of the Complete Genome of Nocardia nova SH22a.</title>
        <authorList>
            <person name="Luo Q."/>
            <person name="Hiessl S."/>
            <person name="Poehlein A."/>
            <person name="Daniel R."/>
            <person name="Steinbuchel A."/>
        </authorList>
    </citation>
    <scope>NUCLEOTIDE SEQUENCE [LARGE SCALE GENOMIC DNA]</scope>
    <source>
        <strain evidence="3">SH22a</strain>
    </source>
</reference>
<evidence type="ECO:0000313" key="3">
    <source>
        <dbReference type="EMBL" id="AHH19375.1"/>
    </source>
</evidence>
<accession>W5TJ93</accession>
<evidence type="ECO:0000313" key="4">
    <source>
        <dbReference type="Proteomes" id="UP000019150"/>
    </source>
</evidence>